<organism evidence="4 5">
    <name type="scientific">Acaulospora morrowiae</name>
    <dbReference type="NCBI Taxonomy" id="94023"/>
    <lineage>
        <taxon>Eukaryota</taxon>
        <taxon>Fungi</taxon>
        <taxon>Fungi incertae sedis</taxon>
        <taxon>Mucoromycota</taxon>
        <taxon>Glomeromycotina</taxon>
        <taxon>Glomeromycetes</taxon>
        <taxon>Diversisporales</taxon>
        <taxon>Acaulosporaceae</taxon>
        <taxon>Acaulospora</taxon>
    </lineage>
</organism>
<dbReference type="AlphaFoldDB" id="A0A9N8YXC3"/>
<feature type="transmembrane region" description="Helical" evidence="2">
    <location>
        <begin position="96"/>
        <end position="117"/>
    </location>
</feature>
<comment type="caution">
    <text evidence="4">The sequence shown here is derived from an EMBL/GenBank/DDBJ whole genome shotgun (WGS) entry which is preliminary data.</text>
</comment>
<proteinExistence type="predicted"/>
<dbReference type="Proteomes" id="UP000789342">
    <property type="component" value="Unassembled WGS sequence"/>
</dbReference>
<protein>
    <submittedName>
        <fullName evidence="4">18157_t:CDS:1</fullName>
    </submittedName>
</protein>
<dbReference type="SUPFAM" id="SSF53335">
    <property type="entry name" value="S-adenosyl-L-methionine-dependent methyltransferases"/>
    <property type="match status" value="1"/>
</dbReference>
<dbReference type="EMBL" id="CAJVPV010000416">
    <property type="protein sequence ID" value="CAG8455877.1"/>
    <property type="molecule type" value="Genomic_DNA"/>
</dbReference>
<keyword evidence="5" id="KW-1185">Reference proteome</keyword>
<sequence>MSNNGRQGSFGQETINVAKDFTTQAYERASSISHGYVQSLRSYVDPLLQPVLNMSVYLWKNLPPLRWFAYALGIFNCIPIAIFLGWSILTFGFVSALAGVGIVIAQGFFTFLGAIVFLPVACVLVIIAAIGAIISTCAWLGFEATNFGLVQLGVVRSKNALGFGQARAITGSGVREAHRRERNGPLKKLRKRESKDSSLSKSPENVVKKEVTQDILKYRLPKTIEKIEGNNSPHLLLQYLWQSNFSAPIDDILGSQSTILEVRLVMMSWSNLNYPNSEFVGIGMKQLACSSPPPNLRFASGDISSTLLFDDNEFDFVRICYLILTLEHNEWINVINELIRVTKPEGWLEFVEPDLKIENPGPILTRIRCGLQFYIHENDNIVDHLKRMLQSTKKLDEVYHDFKAITLGECGGEVGIYKAAMIDNYFRMHADRIRNQLGISSEEMTKLLEDFKKEYSTMRVQEKFHKFWAKKC</sequence>
<evidence type="ECO:0000313" key="4">
    <source>
        <dbReference type="EMBL" id="CAG8455877.1"/>
    </source>
</evidence>
<keyword evidence="2" id="KW-0812">Transmembrane</keyword>
<keyword evidence="2" id="KW-0472">Membrane</keyword>
<dbReference type="InterPro" id="IPR013216">
    <property type="entry name" value="Methyltransf_11"/>
</dbReference>
<dbReference type="Gene3D" id="3.40.50.150">
    <property type="entry name" value="Vaccinia Virus protein VP39"/>
    <property type="match status" value="1"/>
</dbReference>
<evidence type="ECO:0000313" key="5">
    <source>
        <dbReference type="Proteomes" id="UP000789342"/>
    </source>
</evidence>
<feature type="transmembrane region" description="Helical" evidence="2">
    <location>
        <begin position="123"/>
        <end position="142"/>
    </location>
</feature>
<feature type="domain" description="Methyltransferase type 11" evidence="3">
    <location>
        <begin position="293"/>
        <end position="348"/>
    </location>
</feature>
<dbReference type="GO" id="GO:0008757">
    <property type="term" value="F:S-adenosylmethionine-dependent methyltransferase activity"/>
    <property type="evidence" value="ECO:0007669"/>
    <property type="project" value="InterPro"/>
</dbReference>
<dbReference type="OrthoDB" id="2337700at2759"/>
<keyword evidence="2" id="KW-1133">Transmembrane helix</keyword>
<reference evidence="4" key="1">
    <citation type="submission" date="2021-06" db="EMBL/GenBank/DDBJ databases">
        <authorList>
            <person name="Kallberg Y."/>
            <person name="Tangrot J."/>
            <person name="Rosling A."/>
        </authorList>
    </citation>
    <scope>NUCLEOTIDE SEQUENCE</scope>
    <source>
        <strain evidence="4">CL551</strain>
    </source>
</reference>
<accession>A0A9N8YXC3</accession>
<name>A0A9N8YXC3_9GLOM</name>
<feature type="region of interest" description="Disordered" evidence="1">
    <location>
        <begin position="173"/>
        <end position="206"/>
    </location>
</feature>
<evidence type="ECO:0000256" key="1">
    <source>
        <dbReference type="SAM" id="MobiDB-lite"/>
    </source>
</evidence>
<gene>
    <name evidence="4" type="ORF">AMORRO_LOCUS1145</name>
</gene>
<dbReference type="Pfam" id="PF08241">
    <property type="entry name" value="Methyltransf_11"/>
    <property type="match status" value="1"/>
</dbReference>
<feature type="compositionally biased region" description="Basic and acidic residues" evidence="1">
    <location>
        <begin position="175"/>
        <end position="184"/>
    </location>
</feature>
<dbReference type="InterPro" id="IPR029063">
    <property type="entry name" value="SAM-dependent_MTases_sf"/>
</dbReference>
<feature type="transmembrane region" description="Helical" evidence="2">
    <location>
        <begin position="67"/>
        <end position="89"/>
    </location>
</feature>
<evidence type="ECO:0000256" key="2">
    <source>
        <dbReference type="SAM" id="Phobius"/>
    </source>
</evidence>
<evidence type="ECO:0000259" key="3">
    <source>
        <dbReference type="Pfam" id="PF08241"/>
    </source>
</evidence>